<dbReference type="RefSeq" id="WP_077395489.1">
    <property type="nucleotide sequence ID" value="NZ_JATM01000001.1"/>
</dbReference>
<evidence type="ECO:0000313" key="2">
    <source>
        <dbReference type="Proteomes" id="UP000200980"/>
    </source>
</evidence>
<dbReference type="Proteomes" id="UP000200980">
    <property type="component" value="Unassembled WGS sequence"/>
</dbReference>
<dbReference type="Gene3D" id="3.90.550.10">
    <property type="entry name" value="Spore Coat Polysaccharide Biosynthesis Protein SpsA, Chain A"/>
    <property type="match status" value="1"/>
</dbReference>
<dbReference type="InterPro" id="IPR011009">
    <property type="entry name" value="Kinase-like_dom_sf"/>
</dbReference>
<dbReference type="EMBL" id="JATM01000001">
    <property type="protein sequence ID" value="OOL19663.1"/>
    <property type="molecule type" value="Genomic_DNA"/>
</dbReference>
<dbReference type="OrthoDB" id="9814110at2"/>
<keyword evidence="2" id="KW-1185">Reference proteome</keyword>
<dbReference type="SUPFAM" id="SSF56112">
    <property type="entry name" value="Protein kinase-like (PK-like)"/>
    <property type="match status" value="1"/>
</dbReference>
<dbReference type="AlphaFoldDB" id="A0A1S8GRJ3"/>
<dbReference type="STRING" id="1539051.AL01_01470"/>
<dbReference type="InterPro" id="IPR029044">
    <property type="entry name" value="Nucleotide-diphossugar_trans"/>
</dbReference>
<comment type="caution">
    <text evidence="1">The sequence shown here is derived from an EMBL/GenBank/DDBJ whole genome shotgun (WGS) entry which is preliminary data.</text>
</comment>
<gene>
    <name evidence="1" type="ORF">AL01_01470</name>
</gene>
<dbReference type="Gene3D" id="3.90.1200.10">
    <property type="match status" value="1"/>
</dbReference>
<reference evidence="1 2" key="1">
    <citation type="journal article" date="2016" name="PLoS ONE">
        <title>Whole-Genome Sequence Analysis of Bombella intestini LMG 28161T, a Novel Acetic Acid Bacterium Isolated from the Crop of a Red-Tailed Bumble Bee, Bombus lapidarius.</title>
        <authorList>
            <person name="Li L."/>
            <person name="Illeghems K."/>
            <person name="Van Kerrebroeck S."/>
            <person name="Borremans W."/>
            <person name="Cleenwerck I."/>
            <person name="Smagghe G."/>
            <person name="De Vuyst L."/>
            <person name="Vandamme P."/>
        </authorList>
    </citation>
    <scope>NUCLEOTIDE SEQUENCE [LARGE SCALE GENOMIC DNA]</scope>
    <source>
        <strain evidence="1 2">R-52487</strain>
    </source>
</reference>
<sequence>MSSLNLIMSGAYVGQELAAEFGMIPPAFLPVGVGRLYDLQIELFKKTLGEKESIYLTLPESFELSQYDKDALREKNVSLLLVPDDKTLGEAIIYAINMLASGPVSVRVLNGDTMFEKLPVETDCVVTHEDSDDYSWAVVKHRNFFVENFSQIKPSSEEAVVSPVACGFFSFSSSISLIRSLVIAKYNFVDALNIYNNIFKMKVLPVDFWYDFGHLQNYFHSRRLVTTARSFNSMQITKYTVKKSSSDHFKMAAEANWLKSIPEAIQPYGVRIFNSGISEDKSKSYYSTDYQYAPNLAELFVFSRVGRLTWNKILNSCADFLQAASLYKGSMPRDSYLSNLVHNKTNDRINAYANDVGFDLDHPLSLNGEKFPSMREIVRRLQGYVKDDPTQFSTVMHGDFCFSNILYNSRTQRISVIDPRGYVFPNRAEIYGDIRYDIAKLSHSIIGFYDLIVAGRYSLSSQSPYEMTLEFECVPLRSWLKRKFSRLKIAGVATNSKEIQAITALLFVSMLPLHADRPDRQRAFVANAVRLYSKIEEGV</sequence>
<protein>
    <submittedName>
        <fullName evidence="1">Capsular biosynthesis protein</fullName>
    </submittedName>
</protein>
<evidence type="ECO:0000313" key="1">
    <source>
        <dbReference type="EMBL" id="OOL19663.1"/>
    </source>
</evidence>
<accession>A0A1S8GRJ3</accession>
<organism evidence="1 2">
    <name type="scientific">Bombella intestini</name>
    <dbReference type="NCBI Taxonomy" id="1539051"/>
    <lineage>
        <taxon>Bacteria</taxon>
        <taxon>Pseudomonadati</taxon>
        <taxon>Pseudomonadota</taxon>
        <taxon>Alphaproteobacteria</taxon>
        <taxon>Acetobacterales</taxon>
        <taxon>Acetobacteraceae</taxon>
        <taxon>Bombella</taxon>
    </lineage>
</organism>
<proteinExistence type="predicted"/>
<name>A0A1S8GRJ3_9PROT</name>